<dbReference type="SUPFAM" id="SSF53335">
    <property type="entry name" value="S-adenosyl-L-methionine-dependent methyltransferases"/>
    <property type="match status" value="1"/>
</dbReference>
<dbReference type="SUPFAM" id="SSF46785">
    <property type="entry name" value="Winged helix' DNA-binding domain"/>
    <property type="match status" value="1"/>
</dbReference>
<feature type="domain" description="Methyltransferase" evidence="3">
    <location>
        <begin position="123"/>
        <end position="192"/>
    </location>
</feature>
<keyword evidence="4" id="KW-0808">Transferase</keyword>
<dbReference type="AlphaFoldDB" id="A0AAU2UYK6"/>
<dbReference type="InterPro" id="IPR036390">
    <property type="entry name" value="WH_DNA-bd_sf"/>
</dbReference>
<dbReference type="InterPro" id="IPR036388">
    <property type="entry name" value="WH-like_DNA-bd_sf"/>
</dbReference>
<dbReference type="InterPro" id="IPR029063">
    <property type="entry name" value="SAM-dependent_MTases_sf"/>
</dbReference>
<protein>
    <submittedName>
        <fullName evidence="4">Methyltransferase domain-containing protein</fullName>
    </submittedName>
</protein>
<gene>
    <name evidence="4" type="ORF">OG549_06210</name>
</gene>
<feature type="region of interest" description="Disordered" evidence="1">
    <location>
        <begin position="193"/>
        <end position="239"/>
    </location>
</feature>
<dbReference type="InterPro" id="IPR005149">
    <property type="entry name" value="Tscrpt_reg_PadR_N"/>
</dbReference>
<dbReference type="Gene3D" id="3.40.50.150">
    <property type="entry name" value="Vaccinia Virus protein VP39"/>
    <property type="match status" value="1"/>
</dbReference>
<sequence>MLVLCVLARGPLHGYAINAAVGELTGQRLGRGSLSSALTRLEGKQLIEPLPARGRQRPLRLTSGGRQLLEQELEFTARITQRMFETAVPDRAHYQERLAATDTARAYKNVMRRALAARPGQTVLDLGCGPGGDLKSLAEAVTSAGLALGVDHDPHMVKRARSRLSGHSRVSVLQADVHALPVADARVDLAWTESSDASSPGAPNKPGSTSAKSFPSPRYCGTRAKPTRSWASSATPSEP</sequence>
<feature type="compositionally biased region" description="Polar residues" evidence="1">
    <location>
        <begin position="229"/>
        <end position="239"/>
    </location>
</feature>
<dbReference type="GO" id="GO:0008168">
    <property type="term" value="F:methyltransferase activity"/>
    <property type="evidence" value="ECO:0007669"/>
    <property type="project" value="UniProtKB-KW"/>
</dbReference>
<dbReference type="EMBL" id="CP108318">
    <property type="protein sequence ID" value="WTW60267.1"/>
    <property type="molecule type" value="Genomic_DNA"/>
</dbReference>
<feature type="domain" description="Transcription regulator PadR N-terminal" evidence="2">
    <location>
        <begin position="3"/>
        <end position="70"/>
    </location>
</feature>
<name>A0AAU2UYK6_9ACTN</name>
<dbReference type="InterPro" id="IPR041698">
    <property type="entry name" value="Methyltransf_25"/>
</dbReference>
<dbReference type="Pfam" id="PF03551">
    <property type="entry name" value="PadR"/>
    <property type="match status" value="1"/>
</dbReference>
<dbReference type="GO" id="GO:0032259">
    <property type="term" value="P:methylation"/>
    <property type="evidence" value="ECO:0007669"/>
    <property type="project" value="UniProtKB-KW"/>
</dbReference>
<dbReference type="CDD" id="cd02440">
    <property type="entry name" value="AdoMet_MTases"/>
    <property type="match status" value="1"/>
</dbReference>
<evidence type="ECO:0000259" key="2">
    <source>
        <dbReference type="Pfam" id="PF03551"/>
    </source>
</evidence>
<evidence type="ECO:0000313" key="4">
    <source>
        <dbReference type="EMBL" id="WTW60267.1"/>
    </source>
</evidence>
<dbReference type="Pfam" id="PF13649">
    <property type="entry name" value="Methyltransf_25"/>
    <property type="match status" value="1"/>
</dbReference>
<keyword evidence="4" id="KW-0489">Methyltransferase</keyword>
<accession>A0AAU2UYK6</accession>
<evidence type="ECO:0000259" key="3">
    <source>
        <dbReference type="Pfam" id="PF13649"/>
    </source>
</evidence>
<dbReference type="PANTHER" id="PTHR44068">
    <property type="entry name" value="ZGC:194242"/>
    <property type="match status" value="1"/>
</dbReference>
<proteinExistence type="predicted"/>
<evidence type="ECO:0000256" key="1">
    <source>
        <dbReference type="SAM" id="MobiDB-lite"/>
    </source>
</evidence>
<dbReference type="InterPro" id="IPR050447">
    <property type="entry name" value="Erg6_SMT_methyltransf"/>
</dbReference>
<reference evidence="4" key="1">
    <citation type="submission" date="2022-10" db="EMBL/GenBank/DDBJ databases">
        <title>The complete genomes of actinobacterial strains from the NBC collection.</title>
        <authorList>
            <person name="Joergensen T.S."/>
            <person name="Alvarez Arevalo M."/>
            <person name="Sterndorff E.B."/>
            <person name="Faurdal D."/>
            <person name="Vuksanovic O."/>
            <person name="Mourched A.-S."/>
            <person name="Charusanti P."/>
            <person name="Shaw S."/>
            <person name="Blin K."/>
            <person name="Weber T."/>
        </authorList>
    </citation>
    <scope>NUCLEOTIDE SEQUENCE</scope>
    <source>
        <strain evidence="4">NBC_00003</strain>
    </source>
</reference>
<dbReference type="PANTHER" id="PTHR44068:SF11">
    <property type="entry name" value="GERANYL DIPHOSPHATE 2-C-METHYLTRANSFERASE"/>
    <property type="match status" value="1"/>
</dbReference>
<dbReference type="Gene3D" id="1.10.10.10">
    <property type="entry name" value="Winged helix-like DNA-binding domain superfamily/Winged helix DNA-binding domain"/>
    <property type="match status" value="1"/>
</dbReference>
<organism evidence="4">
    <name type="scientific">Streptomyces sp. NBC_00003</name>
    <dbReference type="NCBI Taxonomy" id="2903608"/>
    <lineage>
        <taxon>Bacteria</taxon>
        <taxon>Bacillati</taxon>
        <taxon>Actinomycetota</taxon>
        <taxon>Actinomycetes</taxon>
        <taxon>Kitasatosporales</taxon>
        <taxon>Streptomycetaceae</taxon>
        <taxon>Streptomyces</taxon>
    </lineage>
</organism>